<keyword evidence="2" id="KW-1185">Reference proteome</keyword>
<protein>
    <submittedName>
        <fullName evidence="1">Uncharacterized protein</fullName>
    </submittedName>
</protein>
<name>A0ACC2VP86_9TREE</name>
<gene>
    <name evidence="1" type="ORF">QFC20_005340</name>
</gene>
<reference evidence="1" key="1">
    <citation type="submission" date="2023-04" db="EMBL/GenBank/DDBJ databases">
        <title>Draft Genome sequencing of Naganishia species isolated from polar environments using Oxford Nanopore Technology.</title>
        <authorList>
            <person name="Leo P."/>
            <person name="Venkateswaran K."/>
        </authorList>
    </citation>
    <scope>NUCLEOTIDE SEQUENCE</scope>
    <source>
        <strain evidence="1">MNA-CCFEE 5262</strain>
    </source>
</reference>
<sequence length="466" mass="52038">MEDLELVSSALLAYASAVLSEEGAISKSVNSVEDALSGDVLLAMAGINSHRQYNNLQVLKIVYYRLLTDYEYAYRLPSPDLDALALPQPATSDFVKLYSLILLCQAVWSSGNSRYVRIIQGLDQKCQECLKEVIEEAIYLSLRSRSPLKRIKGRMSTMQQADLVYRILKHAPTLDTESEVRHGVEKGEEPDPTGGRDSPADSDLPKEHPTGIIQSRNSGADPPSSAKSQRVTASERIQELQIERLQAELNDNAEELRDLEAQLDESRRNEQAYAQKIAELEEAVEELDRLRDEGEINRHVTEKLRKSETVADKLKKKLEAVSDMRSQIQALESQVQTLQDENAVWESKYTELFRSKNLTSETPDVAPADDADSEKAAQLAELSVLVQQLEVALQAKDDEIAQLRERAFERDHGAADLSSSSISKEEIMSSQPLVPETPISSDASRPTEHFTAESLKTQARFVKTIL</sequence>
<dbReference type="EMBL" id="JASBWS010000072">
    <property type="protein sequence ID" value="KAJ9100924.1"/>
    <property type="molecule type" value="Genomic_DNA"/>
</dbReference>
<organism evidence="1 2">
    <name type="scientific">Naganishia adeliensis</name>
    <dbReference type="NCBI Taxonomy" id="92952"/>
    <lineage>
        <taxon>Eukaryota</taxon>
        <taxon>Fungi</taxon>
        <taxon>Dikarya</taxon>
        <taxon>Basidiomycota</taxon>
        <taxon>Agaricomycotina</taxon>
        <taxon>Tremellomycetes</taxon>
        <taxon>Filobasidiales</taxon>
        <taxon>Filobasidiaceae</taxon>
        <taxon>Naganishia</taxon>
    </lineage>
</organism>
<comment type="caution">
    <text evidence="1">The sequence shown here is derived from an EMBL/GenBank/DDBJ whole genome shotgun (WGS) entry which is preliminary data.</text>
</comment>
<evidence type="ECO:0000313" key="2">
    <source>
        <dbReference type="Proteomes" id="UP001230649"/>
    </source>
</evidence>
<accession>A0ACC2VP86</accession>
<proteinExistence type="predicted"/>
<evidence type="ECO:0000313" key="1">
    <source>
        <dbReference type="EMBL" id="KAJ9100924.1"/>
    </source>
</evidence>
<dbReference type="Proteomes" id="UP001230649">
    <property type="component" value="Unassembled WGS sequence"/>
</dbReference>